<dbReference type="AlphaFoldDB" id="A0A1I1SX00"/>
<evidence type="ECO:0000313" key="3">
    <source>
        <dbReference type="Proteomes" id="UP000199400"/>
    </source>
</evidence>
<evidence type="ECO:0000313" key="2">
    <source>
        <dbReference type="EMBL" id="SFD49278.1"/>
    </source>
</evidence>
<accession>A0A1I1SX00</accession>
<proteinExistence type="predicted"/>
<dbReference type="Proteomes" id="UP000199400">
    <property type="component" value="Unassembled WGS sequence"/>
</dbReference>
<dbReference type="NCBIfam" id="NF041518">
    <property type="entry name" value="choice_anch_Q"/>
    <property type="match status" value="1"/>
</dbReference>
<keyword evidence="3" id="KW-1185">Reference proteome</keyword>
<organism evidence="2 3">
    <name type="scientific">Nannocystis exedens</name>
    <dbReference type="NCBI Taxonomy" id="54"/>
    <lineage>
        <taxon>Bacteria</taxon>
        <taxon>Pseudomonadati</taxon>
        <taxon>Myxococcota</taxon>
        <taxon>Polyangia</taxon>
        <taxon>Nannocystales</taxon>
        <taxon>Nannocystaceae</taxon>
        <taxon>Nannocystis</taxon>
    </lineage>
</organism>
<dbReference type="STRING" id="54.SAMN02745121_00230"/>
<dbReference type="InterPro" id="IPR059226">
    <property type="entry name" value="Choice_anch_Q_dom"/>
</dbReference>
<feature type="region of interest" description="Disordered" evidence="1">
    <location>
        <begin position="1"/>
        <end position="30"/>
    </location>
</feature>
<dbReference type="RefSeq" id="WP_096333319.1">
    <property type="nucleotide sequence ID" value="NZ_FOMX01000002.1"/>
</dbReference>
<evidence type="ECO:0000256" key="1">
    <source>
        <dbReference type="SAM" id="MobiDB-lite"/>
    </source>
</evidence>
<protein>
    <submittedName>
        <fullName evidence="2">Uncharacterized protein</fullName>
    </submittedName>
</protein>
<reference evidence="3" key="1">
    <citation type="submission" date="2016-10" db="EMBL/GenBank/DDBJ databases">
        <authorList>
            <person name="Varghese N."/>
            <person name="Submissions S."/>
        </authorList>
    </citation>
    <scope>NUCLEOTIDE SEQUENCE [LARGE SCALE GENOMIC DNA]</scope>
    <source>
        <strain evidence="3">ATCC 25963</strain>
    </source>
</reference>
<sequence length="81" mass="8249">MECAVQTGEGDLSPAEPLFGPLEDNGGPTPTHALMPASPLRDAGDPLGCVDLDGVPLTTDQRGEVRTAGEACDIGAFELGQ</sequence>
<name>A0A1I1SX00_9BACT</name>
<gene>
    <name evidence="2" type="ORF">SAMN02745121_00230</name>
</gene>
<dbReference type="EMBL" id="FOMX01000002">
    <property type="protein sequence ID" value="SFD49278.1"/>
    <property type="molecule type" value="Genomic_DNA"/>
</dbReference>